<evidence type="ECO:0000256" key="1">
    <source>
        <dbReference type="SAM" id="MobiDB-lite"/>
    </source>
</evidence>
<dbReference type="InterPro" id="IPR036691">
    <property type="entry name" value="Endo/exonu/phosph_ase_sf"/>
</dbReference>
<evidence type="ECO:0000313" key="3">
    <source>
        <dbReference type="EMBL" id="KAJ8972918.1"/>
    </source>
</evidence>
<accession>A0ABQ9J4G8</accession>
<dbReference type="SUPFAM" id="SSF56219">
    <property type="entry name" value="DNase I-like"/>
    <property type="match status" value="1"/>
</dbReference>
<dbReference type="EMBL" id="JAPWTJ010001280">
    <property type="protein sequence ID" value="KAJ8972918.1"/>
    <property type="molecule type" value="Genomic_DNA"/>
</dbReference>
<proteinExistence type="predicted"/>
<name>A0ABQ9J4G8_9CUCU</name>
<feature type="domain" description="Endonuclease/exonuclease/phosphatase" evidence="2">
    <location>
        <begin position="5"/>
        <end position="68"/>
    </location>
</feature>
<evidence type="ECO:0000259" key="2">
    <source>
        <dbReference type="Pfam" id="PF14529"/>
    </source>
</evidence>
<reference evidence="3" key="1">
    <citation type="journal article" date="2023" name="Insect Mol. Biol.">
        <title>Genome sequencing provides insights into the evolution of gene families encoding plant cell wall-degrading enzymes in longhorned beetles.</title>
        <authorList>
            <person name="Shin N.R."/>
            <person name="Okamura Y."/>
            <person name="Kirsch R."/>
            <person name="Pauchet Y."/>
        </authorList>
    </citation>
    <scope>NUCLEOTIDE SEQUENCE</scope>
    <source>
        <strain evidence="3">MMC_N1</strain>
    </source>
</reference>
<organism evidence="3 4">
    <name type="scientific">Molorchus minor</name>
    <dbReference type="NCBI Taxonomy" id="1323400"/>
    <lineage>
        <taxon>Eukaryota</taxon>
        <taxon>Metazoa</taxon>
        <taxon>Ecdysozoa</taxon>
        <taxon>Arthropoda</taxon>
        <taxon>Hexapoda</taxon>
        <taxon>Insecta</taxon>
        <taxon>Pterygota</taxon>
        <taxon>Neoptera</taxon>
        <taxon>Endopterygota</taxon>
        <taxon>Coleoptera</taxon>
        <taxon>Polyphaga</taxon>
        <taxon>Cucujiformia</taxon>
        <taxon>Chrysomeloidea</taxon>
        <taxon>Cerambycidae</taxon>
        <taxon>Lamiinae</taxon>
        <taxon>Monochamini</taxon>
        <taxon>Molorchus</taxon>
    </lineage>
</organism>
<feature type="region of interest" description="Disordered" evidence="1">
    <location>
        <begin position="88"/>
        <end position="116"/>
    </location>
</feature>
<sequence>MFDINPRGRALLEFLSTTDLEILNQGNEPTFINSNRRKVIDITLGSFSVAPEVQNWQVSDEASMSDHRTADEIDLAVALLQEAITSSYEENCPEQQTKKYKGAPWWDHYGKSEEND</sequence>
<gene>
    <name evidence="3" type="ORF">NQ317_012656</name>
</gene>
<keyword evidence="4" id="KW-1185">Reference proteome</keyword>
<dbReference type="Pfam" id="PF14529">
    <property type="entry name" value="Exo_endo_phos_2"/>
    <property type="match status" value="1"/>
</dbReference>
<dbReference type="Gene3D" id="3.60.10.10">
    <property type="entry name" value="Endonuclease/exonuclease/phosphatase"/>
    <property type="match status" value="1"/>
</dbReference>
<protein>
    <recommendedName>
        <fullName evidence="2">Endonuclease/exonuclease/phosphatase domain-containing protein</fullName>
    </recommendedName>
</protein>
<comment type="caution">
    <text evidence="3">The sequence shown here is derived from an EMBL/GenBank/DDBJ whole genome shotgun (WGS) entry which is preliminary data.</text>
</comment>
<dbReference type="InterPro" id="IPR005135">
    <property type="entry name" value="Endo/exonuclease/phosphatase"/>
</dbReference>
<dbReference type="Proteomes" id="UP001162164">
    <property type="component" value="Unassembled WGS sequence"/>
</dbReference>
<evidence type="ECO:0000313" key="4">
    <source>
        <dbReference type="Proteomes" id="UP001162164"/>
    </source>
</evidence>